<feature type="transmembrane region" description="Helical" evidence="1">
    <location>
        <begin position="39"/>
        <end position="60"/>
    </location>
</feature>
<name>A0A1G7ERT4_9BACL</name>
<protein>
    <submittedName>
        <fullName evidence="2">Uncharacterized protein</fullName>
    </submittedName>
</protein>
<sequence length="211" mass="25099">MKVNKNIVIVMCLFCIIFFSMSMILEFSNILSGINHGDFYINLSMGLLASSLLVLVPSLVQYANEKKRYYVEMYRILNHLLYDIISIINMMEEYSKDKDVSEYFDSIKLLYNDLISEYSLFTKFFVLSWRDKLIESVISETYKFLKLQAHLSSYRIDLKNEKIGTADYIEAFESMTEILVKEYKPSFKKYKEMLEEDVKNVIKDKDFKKYY</sequence>
<keyword evidence="1" id="KW-0812">Transmembrane</keyword>
<gene>
    <name evidence="2" type="ORF">SAMN04488542_101312</name>
</gene>
<evidence type="ECO:0000256" key="1">
    <source>
        <dbReference type="SAM" id="Phobius"/>
    </source>
</evidence>
<keyword evidence="1" id="KW-1133">Transmembrane helix</keyword>
<keyword evidence="1" id="KW-0472">Membrane</keyword>
<accession>A0A1G7ERT4</accession>
<dbReference type="EMBL" id="FNBG01000001">
    <property type="protein sequence ID" value="SDE66362.1"/>
    <property type="molecule type" value="Genomic_DNA"/>
</dbReference>
<keyword evidence="3" id="KW-1185">Reference proteome</keyword>
<dbReference type="RefSeq" id="WP_091226128.1">
    <property type="nucleotide sequence ID" value="NZ_FNBG01000001.1"/>
</dbReference>
<reference evidence="2 3" key="1">
    <citation type="submission" date="2016-10" db="EMBL/GenBank/DDBJ databases">
        <authorList>
            <person name="de Groot N.N."/>
        </authorList>
    </citation>
    <scope>NUCLEOTIDE SEQUENCE [LARGE SCALE GENOMIC DNA]</scope>
    <source>
        <strain evidence="2 3">DSM 28129</strain>
    </source>
</reference>
<organism evidence="2 3">
    <name type="scientific">Fontibacillus panacisegetis</name>
    <dbReference type="NCBI Taxonomy" id="670482"/>
    <lineage>
        <taxon>Bacteria</taxon>
        <taxon>Bacillati</taxon>
        <taxon>Bacillota</taxon>
        <taxon>Bacilli</taxon>
        <taxon>Bacillales</taxon>
        <taxon>Paenibacillaceae</taxon>
        <taxon>Fontibacillus</taxon>
    </lineage>
</organism>
<dbReference type="AlphaFoldDB" id="A0A1G7ERT4"/>
<evidence type="ECO:0000313" key="3">
    <source>
        <dbReference type="Proteomes" id="UP000198972"/>
    </source>
</evidence>
<feature type="transmembrane region" description="Helical" evidence="1">
    <location>
        <begin position="7"/>
        <end position="27"/>
    </location>
</feature>
<dbReference type="STRING" id="670482.SAMN04488542_101312"/>
<dbReference type="Proteomes" id="UP000198972">
    <property type="component" value="Unassembled WGS sequence"/>
</dbReference>
<evidence type="ECO:0000313" key="2">
    <source>
        <dbReference type="EMBL" id="SDE66362.1"/>
    </source>
</evidence>
<proteinExistence type="predicted"/>
<dbReference type="OrthoDB" id="3034613at2"/>